<name>A0A1G5L0C4_9BACL</name>
<evidence type="ECO:0000256" key="1">
    <source>
        <dbReference type="ARBA" id="ARBA00009809"/>
    </source>
</evidence>
<evidence type="ECO:0000256" key="2">
    <source>
        <dbReference type="ARBA" id="ARBA00022801"/>
    </source>
</evidence>
<dbReference type="AlphaFoldDB" id="A0A1G5L0C4"/>
<dbReference type="Gene3D" id="3.20.20.80">
    <property type="entry name" value="Glycosidases"/>
    <property type="match status" value="1"/>
</dbReference>
<comment type="catalytic activity">
    <reaction evidence="4">
        <text>Hydrolysis of terminal non-reducing beta-D-galactose residues in beta-D-galactosides.</text>
        <dbReference type="EC" id="3.2.1.23"/>
    </reaction>
</comment>
<evidence type="ECO:0000259" key="7">
    <source>
        <dbReference type="Pfam" id="PF10435"/>
    </source>
</evidence>
<dbReference type="Proteomes" id="UP000198538">
    <property type="component" value="Unassembled WGS sequence"/>
</dbReference>
<dbReference type="InterPro" id="IPR031330">
    <property type="entry name" value="Gly_Hdrlase_35_cat"/>
</dbReference>
<dbReference type="Pfam" id="PF01301">
    <property type="entry name" value="Glyco_hydro_35"/>
    <property type="match status" value="1"/>
</dbReference>
<protein>
    <recommendedName>
        <fullName evidence="4">Beta-galactosidase</fullName>
        <ecNumber evidence="4">3.2.1.23</ecNumber>
    </recommendedName>
</protein>
<keyword evidence="9" id="KW-1185">Reference proteome</keyword>
<dbReference type="Pfam" id="PF10435">
    <property type="entry name" value="BetaGal_dom2"/>
    <property type="match status" value="1"/>
</dbReference>
<sequence>MKDKINADMCKHINEPDDKFCSHRCIRFTLEAEDKLIQPGHMEGYGGYNTRGESYDFTNFYMMHNDKPYIPVVGEFHFSRFAYLQWEEELLKMKAGGVHIVATYIFWNFHEEQEGEFNWSGNLNLRQFVELCGKHELALILRIGPFCHGEVRNGGLPDWLFNYAFEVRSNDEGYLFYAKRFYQEITRQIEGCFYQDGGPIIGIQLENEYMHAGAPMDSWGYSQDKYISSGRDGKEHMELLRRIAENAGMKPMFYTATAWGKAAVPAHGTLPMLAGYAYTPWVPNQPPSGEYLFRDLHLNPAEEVDYDSKQYPAAYCELAGGMQVSYHARPVVDADSVEAMTIVKLANGSNMVGYYMYHGGSNPIGCKTYMNERGLPKVTYDYQAPLGEFGRIGESYDRIRSLSMFLEAYGEQLAPMGCVVSEDQLTIAPENTLDLRWSVRQRSGAGFLFINNYQDHIQMPARDIRLELLTSQGNAIFPYEEGTMQLNSGKAVILPFHLDLGGIKLISATVQPLTKFQVKEELTAVFYAHEGMTPEYVIDASSVASVQMTAGTVREQDGKYVLHPVAGKNDGFSVSTMDGKVIRIVTLTREEALQSYLFELGGEKRLVISSSHIYQQNEQLISTSVGQSEFEVSIYPAPERITAPEYTIISRMQQQQWFVTYTLQVCVYQPEVEINYPKEHAASLKINTCWPEQVHDLFVEIDYEGDVAAAYIHQQLLTDHIQYGHTWNIGLKQSRHLLHDHALRLLITPLRKGKTEHFVNQAYVERFHGVELGRFEHIRIVPHYRVALKFS</sequence>
<dbReference type="PROSITE" id="PS01182">
    <property type="entry name" value="GLYCOSYL_HYDROL_F35"/>
    <property type="match status" value="1"/>
</dbReference>
<dbReference type="InterPro" id="IPR037110">
    <property type="entry name" value="Betagal_dom2_sf"/>
</dbReference>
<organism evidence="8 9">
    <name type="scientific">Paenibacillus polysaccharolyticus</name>
    <dbReference type="NCBI Taxonomy" id="582692"/>
    <lineage>
        <taxon>Bacteria</taxon>
        <taxon>Bacillati</taxon>
        <taxon>Bacillota</taxon>
        <taxon>Bacilli</taxon>
        <taxon>Bacillales</taxon>
        <taxon>Paenibacillaceae</taxon>
        <taxon>Paenibacillus</taxon>
    </lineage>
</organism>
<evidence type="ECO:0000256" key="3">
    <source>
        <dbReference type="ARBA" id="ARBA00023295"/>
    </source>
</evidence>
<dbReference type="EC" id="3.2.1.23" evidence="4"/>
<dbReference type="InterPro" id="IPR019801">
    <property type="entry name" value="Glyco_hydro_35_CS"/>
</dbReference>
<evidence type="ECO:0000313" key="9">
    <source>
        <dbReference type="Proteomes" id="UP000198538"/>
    </source>
</evidence>
<dbReference type="GO" id="GO:0005975">
    <property type="term" value="P:carbohydrate metabolic process"/>
    <property type="evidence" value="ECO:0007669"/>
    <property type="project" value="InterPro"/>
</dbReference>
<dbReference type="InterPro" id="IPR001944">
    <property type="entry name" value="Glycoside_Hdrlase_35"/>
</dbReference>
<dbReference type="RefSeq" id="WP_244159427.1">
    <property type="nucleotide sequence ID" value="NZ_FMVM01000018.1"/>
</dbReference>
<accession>A0A1G5L0C4</accession>
<evidence type="ECO:0000256" key="5">
    <source>
        <dbReference type="RuleBase" id="RU003679"/>
    </source>
</evidence>
<dbReference type="SUPFAM" id="SSF51011">
    <property type="entry name" value="Glycosyl hydrolase domain"/>
    <property type="match status" value="1"/>
</dbReference>
<feature type="domain" description="Beta-galactosidase" evidence="7">
    <location>
        <begin position="439"/>
        <end position="593"/>
    </location>
</feature>
<dbReference type="STRING" id="582692.SAMN05720606_11867"/>
<comment type="similarity">
    <text evidence="1 5">Belongs to the glycosyl hydrolase 35 family.</text>
</comment>
<proteinExistence type="inferred from homology"/>
<dbReference type="PANTHER" id="PTHR23421">
    <property type="entry name" value="BETA-GALACTOSIDASE RELATED"/>
    <property type="match status" value="1"/>
</dbReference>
<dbReference type="EMBL" id="FMVM01000018">
    <property type="protein sequence ID" value="SCZ06044.1"/>
    <property type="molecule type" value="Genomic_DNA"/>
</dbReference>
<keyword evidence="3 4" id="KW-0326">Glycosidase</keyword>
<dbReference type="GO" id="GO:0004565">
    <property type="term" value="F:beta-galactosidase activity"/>
    <property type="evidence" value="ECO:0007669"/>
    <property type="project" value="UniProtKB-EC"/>
</dbReference>
<dbReference type="InterPro" id="IPR018954">
    <property type="entry name" value="Betagal_dom2"/>
</dbReference>
<dbReference type="InterPro" id="IPR017853">
    <property type="entry name" value="GH"/>
</dbReference>
<evidence type="ECO:0000259" key="6">
    <source>
        <dbReference type="Pfam" id="PF01301"/>
    </source>
</evidence>
<reference evidence="9" key="1">
    <citation type="submission" date="2016-10" db="EMBL/GenBank/DDBJ databases">
        <authorList>
            <person name="Varghese N."/>
            <person name="Submissions S."/>
        </authorList>
    </citation>
    <scope>NUCLEOTIDE SEQUENCE [LARGE SCALE GENOMIC DNA]</scope>
    <source>
        <strain evidence="9">BL9</strain>
    </source>
</reference>
<dbReference type="Gene3D" id="2.102.20.10">
    <property type="entry name" value="Beta-galactosidase, domain 2"/>
    <property type="match status" value="1"/>
</dbReference>
<dbReference type="SUPFAM" id="SSF51445">
    <property type="entry name" value="(Trans)glycosidases"/>
    <property type="match status" value="1"/>
</dbReference>
<keyword evidence="2 4" id="KW-0378">Hydrolase</keyword>
<feature type="domain" description="Glycoside hydrolase 35 catalytic" evidence="6">
    <location>
        <begin position="62"/>
        <end position="402"/>
    </location>
</feature>
<evidence type="ECO:0000256" key="4">
    <source>
        <dbReference type="RuleBase" id="RU000675"/>
    </source>
</evidence>
<evidence type="ECO:0000313" key="8">
    <source>
        <dbReference type="EMBL" id="SCZ06044.1"/>
    </source>
</evidence>
<dbReference type="PRINTS" id="PR00742">
    <property type="entry name" value="GLHYDRLASE35"/>
</dbReference>
<gene>
    <name evidence="8" type="ORF">SAMN05720606_11867</name>
</gene>